<protein>
    <submittedName>
        <fullName evidence="2">Uncharacterized protein</fullName>
    </submittedName>
</protein>
<accession>A0A2I0JWK2</accession>
<feature type="region of interest" description="Disordered" evidence="1">
    <location>
        <begin position="1"/>
        <end position="38"/>
    </location>
</feature>
<gene>
    <name evidence="2" type="ORF">CRG98_018944</name>
</gene>
<dbReference type="EMBL" id="PGOL01001131">
    <property type="protein sequence ID" value="PKI60697.1"/>
    <property type="molecule type" value="Genomic_DNA"/>
</dbReference>
<comment type="caution">
    <text evidence="2">The sequence shown here is derived from an EMBL/GenBank/DDBJ whole genome shotgun (WGS) entry which is preliminary data.</text>
</comment>
<dbReference type="AlphaFoldDB" id="A0A2I0JWK2"/>
<reference evidence="2 3" key="1">
    <citation type="submission" date="2017-11" db="EMBL/GenBank/DDBJ databases">
        <title>De-novo sequencing of pomegranate (Punica granatum L.) genome.</title>
        <authorList>
            <person name="Akparov Z."/>
            <person name="Amiraslanov A."/>
            <person name="Hajiyeva S."/>
            <person name="Abbasov M."/>
            <person name="Kaur K."/>
            <person name="Hamwieh A."/>
            <person name="Solovyev V."/>
            <person name="Salamov A."/>
            <person name="Braich B."/>
            <person name="Kosarev P."/>
            <person name="Mahmoud A."/>
            <person name="Hajiyev E."/>
            <person name="Babayeva S."/>
            <person name="Izzatullayeva V."/>
            <person name="Mammadov A."/>
            <person name="Mammadov A."/>
            <person name="Sharifova S."/>
            <person name="Ojaghi J."/>
            <person name="Eynullazada K."/>
            <person name="Bayramov B."/>
            <person name="Abdulazimova A."/>
            <person name="Shahmuradov I."/>
        </authorList>
    </citation>
    <scope>NUCLEOTIDE SEQUENCE [LARGE SCALE GENOMIC DNA]</scope>
    <source>
        <strain evidence="3">cv. AG2017</strain>
        <tissue evidence="2">Leaf</tissue>
    </source>
</reference>
<evidence type="ECO:0000313" key="3">
    <source>
        <dbReference type="Proteomes" id="UP000233551"/>
    </source>
</evidence>
<evidence type="ECO:0000313" key="2">
    <source>
        <dbReference type="EMBL" id="PKI60697.1"/>
    </source>
</evidence>
<keyword evidence="3" id="KW-1185">Reference proteome</keyword>
<dbReference type="Proteomes" id="UP000233551">
    <property type="component" value="Unassembled WGS sequence"/>
</dbReference>
<organism evidence="2 3">
    <name type="scientific">Punica granatum</name>
    <name type="common">Pomegranate</name>
    <dbReference type="NCBI Taxonomy" id="22663"/>
    <lineage>
        <taxon>Eukaryota</taxon>
        <taxon>Viridiplantae</taxon>
        <taxon>Streptophyta</taxon>
        <taxon>Embryophyta</taxon>
        <taxon>Tracheophyta</taxon>
        <taxon>Spermatophyta</taxon>
        <taxon>Magnoliopsida</taxon>
        <taxon>eudicotyledons</taxon>
        <taxon>Gunneridae</taxon>
        <taxon>Pentapetalae</taxon>
        <taxon>rosids</taxon>
        <taxon>malvids</taxon>
        <taxon>Myrtales</taxon>
        <taxon>Lythraceae</taxon>
        <taxon>Punica</taxon>
    </lineage>
</organism>
<name>A0A2I0JWK2_PUNGR</name>
<sequence length="106" mass="11728">MLSWSHQLLPPRVEPCPQGSKLESAASGPRSAPMSRPRLVRHSFEPKLLAPPALCDPSIVPNINRCQVGKAVTRVRKECGLYGLPIAYPSSQQRNMEHGVNFCIIR</sequence>
<proteinExistence type="predicted"/>
<evidence type="ECO:0000256" key="1">
    <source>
        <dbReference type="SAM" id="MobiDB-lite"/>
    </source>
</evidence>